<name>A0ACD0WSH8_CLALS</name>
<dbReference type="Proteomes" id="UP000326582">
    <property type="component" value="Chromosome 7"/>
</dbReference>
<dbReference type="EMBL" id="CP038490">
    <property type="protein sequence ID" value="QFZ30136.1"/>
    <property type="molecule type" value="Genomic_DNA"/>
</dbReference>
<gene>
    <name evidence="1" type="ORF">EJF14_70208</name>
</gene>
<proteinExistence type="predicted"/>
<sequence length="1016" mass="115532">MDPTEQTLQLREKNESAWRGDAFVPPGKLDSSLKKNTGFIKKVRTSLNAQNYVSVLKDIGSLSLEKYVSEIASAVVEGVSKISKTEDFQASVAVISALHQRFPVSFTPQFLSAIVNGEMNKDTETSLATSRSSLRLLMELSFVGIGTQFSQCDKPLLGPQASKFCTKYETQPIVLPLLKHFMSYRFEDGFALPVVVSLSKRYGDILKSPNDMISEDARAEILQTFTVYTKRSKELFTSLHSQVARLTQKDFKASIRTGRILDENQADLRQKTELEKVFASNMAPLCEIFNVEYPSFEPAENEKASEVVVKPSKVVGWWEDAREKSFYTEFSSYEELCKTFDASAIPSKKYAALTEGEKVALFVQHLSEASSEEDVDRLTVEFHSMVPYNKATRNRLLRFFSEIRKSDNFNIYARFLKINADVFPELLTELVEILDRGFRTQIHHGAINFRNLTFFIELVKFKLVPLHMVFHKVRRMTMDIGQTGNVDVLSVFYERCGKFLLFEPEYSATATEMIALLKEQSKSDKLSVNQKLALRNMSLIVDSFTSVKEIEPEVKMDLMYEFVTQVLRKLIVSNDLTYVLELLSKINFAKDENAQHAFLSVYAKPELMVSDKLELMAELLRRLDKKNAFLITMVVDNLTEGVIRCMERNDYRQNVTRIAHMKLVAALFNRKVLSFKSVIDLLFKIVCFDYPNNLPLPGSSMGSDLPDDYIRINLVCALLNSIEIRKVAKEKLLEKGVKTLEGFMIFFSYYICCKQHPLPMNVRFNIDDLFRKFNLVASRPLDKPTDVRSAMIALQKYSTAENQIVESSLAETETSEDESSDESDFLAKANDIGSGDNQGSGAENSDKESDGDDFDDDDDDEEEEDDDEDDESDDDEDDDEDKDTDTGSSEDSDSEYLSDSQLEDELEEERSRAQQQLELAELERKEAQNMDNAIKEIINKTTQNVRSTTTFKVPAPSSLLGNDTARKGNFTFLSKSNKARDLAMPSDNQFAERIAREQQAQRANREKIMSLLTMQE</sequence>
<keyword evidence="2" id="KW-1185">Reference proteome</keyword>
<evidence type="ECO:0000313" key="1">
    <source>
        <dbReference type="EMBL" id="QFZ30136.1"/>
    </source>
</evidence>
<accession>A0ACD0WSH8</accession>
<evidence type="ECO:0000313" key="2">
    <source>
        <dbReference type="Proteomes" id="UP000326582"/>
    </source>
</evidence>
<protein>
    <submittedName>
        <fullName evidence="1">Nonsense-mediated mRNA decay protein</fullName>
    </submittedName>
</protein>
<organism evidence="1 2">
    <name type="scientific">Clavispora lusitaniae</name>
    <name type="common">Candida lusitaniae</name>
    <dbReference type="NCBI Taxonomy" id="36911"/>
    <lineage>
        <taxon>Eukaryota</taxon>
        <taxon>Fungi</taxon>
        <taxon>Dikarya</taxon>
        <taxon>Ascomycota</taxon>
        <taxon>Saccharomycotina</taxon>
        <taxon>Pichiomycetes</taxon>
        <taxon>Metschnikowiaceae</taxon>
        <taxon>Clavispora</taxon>
    </lineage>
</organism>
<reference evidence="2" key="1">
    <citation type="journal article" date="2019" name="MBio">
        <title>Comparative genomics for the elucidation of multidrug resistance (MDR) in Candida lusitaniae.</title>
        <authorList>
            <person name="Kannan A."/>
            <person name="Asner S.A."/>
            <person name="Trachsel E."/>
            <person name="Kelly S."/>
            <person name="Parker J."/>
            <person name="Sanglard D."/>
        </authorList>
    </citation>
    <scope>NUCLEOTIDE SEQUENCE [LARGE SCALE GENOMIC DNA]</scope>
    <source>
        <strain evidence="2">P1</strain>
    </source>
</reference>